<feature type="compositionally biased region" description="Basic residues" evidence="1">
    <location>
        <begin position="175"/>
        <end position="186"/>
    </location>
</feature>
<gene>
    <name evidence="2" type="ORF">IZO911_LOCUS41841</name>
</gene>
<protein>
    <submittedName>
        <fullName evidence="2">Uncharacterized protein</fullName>
    </submittedName>
</protein>
<feature type="compositionally biased region" description="Polar residues" evidence="1">
    <location>
        <begin position="191"/>
        <end position="222"/>
    </location>
</feature>
<feature type="region of interest" description="Disordered" evidence="1">
    <location>
        <begin position="472"/>
        <end position="502"/>
    </location>
</feature>
<reference evidence="2" key="1">
    <citation type="submission" date="2021-02" db="EMBL/GenBank/DDBJ databases">
        <authorList>
            <person name="Nowell W R."/>
        </authorList>
    </citation>
    <scope>NUCLEOTIDE SEQUENCE</scope>
</reference>
<feature type="compositionally biased region" description="Polar residues" evidence="1">
    <location>
        <begin position="263"/>
        <end position="273"/>
    </location>
</feature>
<feature type="compositionally biased region" description="Basic and acidic residues" evidence="1">
    <location>
        <begin position="246"/>
        <end position="257"/>
    </location>
</feature>
<accession>A0A815NUN8</accession>
<feature type="compositionally biased region" description="Acidic residues" evidence="1">
    <location>
        <begin position="154"/>
        <end position="170"/>
    </location>
</feature>
<evidence type="ECO:0000256" key="1">
    <source>
        <dbReference type="SAM" id="MobiDB-lite"/>
    </source>
</evidence>
<feature type="region of interest" description="Disordered" evidence="1">
    <location>
        <begin position="117"/>
        <end position="304"/>
    </location>
</feature>
<evidence type="ECO:0000313" key="2">
    <source>
        <dbReference type="EMBL" id="CAF1441765.1"/>
    </source>
</evidence>
<proteinExistence type="predicted"/>
<name>A0A815NUN8_9BILA</name>
<dbReference type="Proteomes" id="UP000663860">
    <property type="component" value="Unassembled WGS sequence"/>
</dbReference>
<feature type="compositionally biased region" description="Basic and acidic residues" evidence="1">
    <location>
        <begin position="274"/>
        <end position="304"/>
    </location>
</feature>
<evidence type="ECO:0000313" key="3">
    <source>
        <dbReference type="Proteomes" id="UP000663860"/>
    </source>
</evidence>
<organism evidence="2 3">
    <name type="scientific">Adineta steineri</name>
    <dbReference type="NCBI Taxonomy" id="433720"/>
    <lineage>
        <taxon>Eukaryota</taxon>
        <taxon>Metazoa</taxon>
        <taxon>Spiralia</taxon>
        <taxon>Gnathifera</taxon>
        <taxon>Rotifera</taxon>
        <taxon>Eurotatoria</taxon>
        <taxon>Bdelloidea</taxon>
        <taxon>Adinetida</taxon>
        <taxon>Adinetidae</taxon>
        <taxon>Adineta</taxon>
    </lineage>
</organism>
<dbReference type="EMBL" id="CAJNOE010001666">
    <property type="protein sequence ID" value="CAF1441765.1"/>
    <property type="molecule type" value="Genomic_DNA"/>
</dbReference>
<feature type="compositionally biased region" description="Polar residues" evidence="1">
    <location>
        <begin position="117"/>
        <end position="126"/>
    </location>
</feature>
<comment type="caution">
    <text evidence="2">The sequence shown here is derived from an EMBL/GenBank/DDBJ whole genome shotgun (WGS) entry which is preliminary data.</text>
</comment>
<dbReference type="AlphaFoldDB" id="A0A815NUN8"/>
<sequence length="578" mass="65790">MSVIDTIDGFDKLEFNDIRAFAAASVLIAKSIEQYNNDPSTAINGLKLLYENESSEITLQQKETEREWLENNNEIIPFTTILDSCLGSSDRPKIIEQSLYLPFRTDQPMEYEPIQWQADSSSTSRFIVQPPSPNRILQPRNEPNNNNTPVILIDDNDDQNYVDANGDEENEAPKITKKKGKKKKQQAKVIESNNDTSIQLNTSSNRTSTNGQKLPQKLSSKWSAGKRISGFGTGKTSAIRKFARPSNDRQQRPDSRTLFRNKPSVTGNTSRLSQEQRDQLARAVEERKQEERKRKVEKLHEQAKKREEVLNRAKLIQQDKEQKNQLRVSDNQGKIAAGAANNKKLQGNTFNNSTTFNSSMNESTNLPKTNYQPGGQQQHKPVILDTTSNKILGQTKIFKQPINNTGLKKPTTLANAEYTFVVDKNNTTQRNDITLPSSSLAQPSAQHKADWTILAIPGHMHDELELDTTMTDTTHTSADGDYGIDDVRSDQDSDNDDEDETRIPGWAKERLFQTFWKTQGHWYLSRRTLKLTRRTLGHYPVIKDELQTWLKELKSSKPLSETFTDATYLDQTQAQHFF</sequence>